<dbReference type="Proteomes" id="UP000256379">
    <property type="component" value="Unassembled WGS sequence"/>
</dbReference>
<dbReference type="OrthoDB" id="9793083at2"/>
<feature type="region of interest" description="Disordered" evidence="1">
    <location>
        <begin position="1"/>
        <end position="35"/>
    </location>
</feature>
<reference evidence="2 3" key="1">
    <citation type="submission" date="2018-04" db="EMBL/GenBank/DDBJ databases">
        <title>Novel Campyloabacter and Helicobacter Species and Strains.</title>
        <authorList>
            <person name="Mannion A.J."/>
            <person name="Shen Z."/>
            <person name="Fox J.G."/>
        </authorList>
    </citation>
    <scope>NUCLEOTIDE SEQUENCE [LARGE SCALE GENOMIC DNA]</scope>
    <source>
        <strain evidence="2 3">MIT 17-337</strain>
    </source>
</reference>
<dbReference type="EMBL" id="NXLQ01000016">
    <property type="protein sequence ID" value="RDU64961.1"/>
    <property type="molecule type" value="Genomic_DNA"/>
</dbReference>
<evidence type="ECO:0000313" key="3">
    <source>
        <dbReference type="Proteomes" id="UP000256379"/>
    </source>
</evidence>
<sequence length="90" mass="10059">MGLGTLEGANLTPMREIDKSKNTESVKKNKNKGEMMKNLSVNAKTSVERLFGNVDMPLMASDREFMSHYLNFVLDEVVAHSKLDELSPAK</sequence>
<evidence type="ECO:0000313" key="2">
    <source>
        <dbReference type="EMBL" id="RDU64961.1"/>
    </source>
</evidence>
<dbReference type="RefSeq" id="WP_115543368.1">
    <property type="nucleotide sequence ID" value="NZ_NXLQ01000016.1"/>
</dbReference>
<organism evidence="2 3">
    <name type="scientific">Helicobacter didelphidarum</name>
    <dbReference type="NCBI Taxonomy" id="2040648"/>
    <lineage>
        <taxon>Bacteria</taxon>
        <taxon>Pseudomonadati</taxon>
        <taxon>Campylobacterota</taxon>
        <taxon>Epsilonproteobacteria</taxon>
        <taxon>Campylobacterales</taxon>
        <taxon>Helicobacteraceae</taxon>
        <taxon>Helicobacter</taxon>
    </lineage>
</organism>
<proteinExistence type="predicted"/>
<keyword evidence="3" id="KW-1185">Reference proteome</keyword>
<comment type="caution">
    <text evidence="2">The sequence shown here is derived from an EMBL/GenBank/DDBJ whole genome shotgun (WGS) entry which is preliminary data.</text>
</comment>
<name>A0A3D8IK69_9HELI</name>
<accession>A0A3D8IK69</accession>
<protein>
    <submittedName>
        <fullName evidence="2">Uncharacterized protein</fullName>
    </submittedName>
</protein>
<evidence type="ECO:0000256" key="1">
    <source>
        <dbReference type="SAM" id="MobiDB-lite"/>
    </source>
</evidence>
<feature type="compositionally biased region" description="Basic and acidic residues" evidence="1">
    <location>
        <begin position="15"/>
        <end position="35"/>
    </location>
</feature>
<gene>
    <name evidence="2" type="ORF">CQA53_07345</name>
</gene>
<dbReference type="AlphaFoldDB" id="A0A3D8IK69"/>